<comment type="catalytic activity">
    <reaction evidence="10 11">
        <text>tRNA(His) + L-histidine + ATP = L-histidyl-tRNA(His) + AMP + diphosphate + H(+)</text>
        <dbReference type="Rhea" id="RHEA:17313"/>
        <dbReference type="Rhea" id="RHEA-COMP:9665"/>
        <dbReference type="Rhea" id="RHEA-COMP:9689"/>
        <dbReference type="ChEBI" id="CHEBI:15378"/>
        <dbReference type="ChEBI" id="CHEBI:30616"/>
        <dbReference type="ChEBI" id="CHEBI:33019"/>
        <dbReference type="ChEBI" id="CHEBI:57595"/>
        <dbReference type="ChEBI" id="CHEBI:78442"/>
        <dbReference type="ChEBI" id="CHEBI:78527"/>
        <dbReference type="ChEBI" id="CHEBI:456215"/>
        <dbReference type="EC" id="6.1.1.21"/>
    </reaction>
</comment>
<dbReference type="SUPFAM" id="SSF55681">
    <property type="entry name" value="Class II aaRS and biotin synthetases"/>
    <property type="match status" value="1"/>
</dbReference>
<dbReference type="PANTHER" id="PTHR43707:SF1">
    <property type="entry name" value="HISTIDINE--TRNA LIGASE, MITOCHONDRIAL-RELATED"/>
    <property type="match status" value="1"/>
</dbReference>
<dbReference type="InterPro" id="IPR006195">
    <property type="entry name" value="aa-tRNA-synth_II"/>
</dbReference>
<feature type="binding site" evidence="12">
    <location>
        <position position="130"/>
    </location>
    <ligand>
        <name>L-histidine</name>
        <dbReference type="ChEBI" id="CHEBI:57595"/>
    </ligand>
</feature>
<sequence length="416" mass="46752">MAITAVKGFNDILPGEVEKWQYIERTARRIFELYGLSEIRIPILEKTELFCRSIGDATDIVEKEMYSFEDKGENKVTMRPEGTASVMRAFIEHKLYAADPIARLYYMGPMFRYERPQKGRYRQFHQIGVELTGVTAPTVDAQVLTMLSHFFAELGLDEPSLQINSLGCPECRPRYREALKSFLFSRLELLCEDCKRRYETNPLRALDCKSAGCIEATKGAPSMLEYLCADCDDHFSKTKGLLDLVGTRYAINERMVRGLDYYTRTTFEMVTTMLGAQSAVAAGGRYDGLIAELGGPKLPGIGFAMGVERVALLLAEKEFARRPDLFIAFMGEEAQGTAYKLMTDLQRKGASVEMDYEVKSLKSQMRRSDKFNARYTLIIGGDELARGTAPLKNMAAGTQEEVALSAEAIYEQVKKG</sequence>
<comment type="similarity">
    <text evidence="2 11">Belongs to the class-II aminoacyl-tRNA synthetase family.</text>
</comment>
<dbReference type="SUPFAM" id="SSF52954">
    <property type="entry name" value="Class II aaRS ABD-related"/>
    <property type="match status" value="1"/>
</dbReference>
<dbReference type="CDD" id="cd00773">
    <property type="entry name" value="HisRS-like_core"/>
    <property type="match status" value="1"/>
</dbReference>
<evidence type="ECO:0000256" key="11">
    <source>
        <dbReference type="HAMAP-Rule" id="MF_00127"/>
    </source>
</evidence>
<dbReference type="Pfam" id="PF13393">
    <property type="entry name" value="tRNA-synt_His"/>
    <property type="match status" value="2"/>
</dbReference>
<keyword evidence="9 11" id="KW-0030">Aminoacyl-tRNA synthetase</keyword>
<dbReference type="InterPro" id="IPR015807">
    <property type="entry name" value="His-tRNA-ligase"/>
</dbReference>
<evidence type="ECO:0000256" key="12">
    <source>
        <dbReference type="PIRSR" id="PIRSR001549-1"/>
    </source>
</evidence>
<feature type="binding site" evidence="12">
    <location>
        <position position="126"/>
    </location>
    <ligand>
        <name>L-histidine</name>
        <dbReference type="ChEBI" id="CHEBI:57595"/>
    </ligand>
</feature>
<comment type="subcellular location">
    <subcellularLocation>
        <location evidence="1 11">Cytoplasm</location>
    </subcellularLocation>
</comment>
<evidence type="ECO:0000313" key="15">
    <source>
        <dbReference type="Proteomes" id="UP000636888"/>
    </source>
</evidence>
<comment type="caution">
    <text evidence="14">The sequence shown here is derived from an EMBL/GenBank/DDBJ whole genome shotgun (WGS) entry which is preliminary data.</text>
</comment>
<evidence type="ECO:0000256" key="3">
    <source>
        <dbReference type="ARBA" id="ARBA00011738"/>
    </source>
</evidence>
<dbReference type="GO" id="GO:0006427">
    <property type="term" value="P:histidyl-tRNA aminoacylation"/>
    <property type="evidence" value="ECO:0007669"/>
    <property type="project" value="UniProtKB-UniRule"/>
</dbReference>
<dbReference type="NCBIfam" id="TIGR00442">
    <property type="entry name" value="hisS"/>
    <property type="match status" value="1"/>
</dbReference>
<name>A0A8J7M2P9_9BACT</name>
<evidence type="ECO:0000256" key="7">
    <source>
        <dbReference type="ARBA" id="ARBA00022840"/>
    </source>
</evidence>
<organism evidence="14 15">
    <name type="scientific">Geomesophilobacter sediminis</name>
    <dbReference type="NCBI Taxonomy" id="2798584"/>
    <lineage>
        <taxon>Bacteria</taxon>
        <taxon>Pseudomonadati</taxon>
        <taxon>Thermodesulfobacteriota</taxon>
        <taxon>Desulfuromonadia</taxon>
        <taxon>Geobacterales</taxon>
        <taxon>Geobacteraceae</taxon>
        <taxon>Geomesophilobacter</taxon>
    </lineage>
</organism>
<evidence type="ECO:0000313" key="14">
    <source>
        <dbReference type="EMBL" id="MBJ6727635.1"/>
    </source>
</evidence>
<feature type="binding site" evidence="12">
    <location>
        <position position="112"/>
    </location>
    <ligand>
        <name>L-histidine</name>
        <dbReference type="ChEBI" id="CHEBI:57595"/>
    </ligand>
</feature>
<dbReference type="AlphaFoldDB" id="A0A8J7M2P9"/>
<dbReference type="InterPro" id="IPR041715">
    <property type="entry name" value="HisRS-like_core"/>
</dbReference>
<proteinExistence type="inferred from homology"/>
<dbReference type="GO" id="GO:0005737">
    <property type="term" value="C:cytoplasm"/>
    <property type="evidence" value="ECO:0007669"/>
    <property type="project" value="UniProtKB-SubCell"/>
</dbReference>
<evidence type="ECO:0000259" key="13">
    <source>
        <dbReference type="PROSITE" id="PS50862"/>
    </source>
</evidence>
<dbReference type="PANTHER" id="PTHR43707">
    <property type="entry name" value="HISTIDYL-TRNA SYNTHETASE"/>
    <property type="match status" value="1"/>
</dbReference>
<evidence type="ECO:0000256" key="8">
    <source>
        <dbReference type="ARBA" id="ARBA00022917"/>
    </source>
</evidence>
<feature type="binding site" evidence="12">
    <location>
        <position position="257"/>
    </location>
    <ligand>
        <name>L-histidine</name>
        <dbReference type="ChEBI" id="CHEBI:57595"/>
    </ligand>
</feature>
<comment type="subunit">
    <text evidence="3 11">Homodimer.</text>
</comment>
<evidence type="ECO:0000256" key="10">
    <source>
        <dbReference type="ARBA" id="ARBA00047639"/>
    </source>
</evidence>
<dbReference type="PIRSF" id="PIRSF001549">
    <property type="entry name" value="His-tRNA_synth"/>
    <property type="match status" value="1"/>
</dbReference>
<dbReference type="EMBL" id="JAEMHM010000026">
    <property type="protein sequence ID" value="MBJ6727635.1"/>
    <property type="molecule type" value="Genomic_DNA"/>
</dbReference>
<dbReference type="GO" id="GO:0004821">
    <property type="term" value="F:histidine-tRNA ligase activity"/>
    <property type="evidence" value="ECO:0007669"/>
    <property type="project" value="UniProtKB-UniRule"/>
</dbReference>
<dbReference type="Gene3D" id="3.40.50.800">
    <property type="entry name" value="Anticodon-binding domain"/>
    <property type="match status" value="1"/>
</dbReference>
<keyword evidence="7 11" id="KW-0067">ATP-binding</keyword>
<feature type="binding site" evidence="12">
    <location>
        <begin position="261"/>
        <end position="262"/>
    </location>
    <ligand>
        <name>L-histidine</name>
        <dbReference type="ChEBI" id="CHEBI:57595"/>
    </ligand>
</feature>
<evidence type="ECO:0000256" key="4">
    <source>
        <dbReference type="ARBA" id="ARBA00022490"/>
    </source>
</evidence>
<feature type="domain" description="Aminoacyl-transfer RNA synthetases class-II family profile" evidence="13">
    <location>
        <begin position="1"/>
        <end position="323"/>
    </location>
</feature>
<dbReference type="CDD" id="cd00859">
    <property type="entry name" value="HisRS_anticodon"/>
    <property type="match status" value="1"/>
</dbReference>
<dbReference type="Proteomes" id="UP000636888">
    <property type="component" value="Unassembled WGS sequence"/>
</dbReference>
<dbReference type="InterPro" id="IPR033656">
    <property type="entry name" value="HisRS_anticodon"/>
</dbReference>
<dbReference type="InterPro" id="IPR004154">
    <property type="entry name" value="Anticodon-bd"/>
</dbReference>
<keyword evidence="5 11" id="KW-0436">Ligase</keyword>
<dbReference type="FunFam" id="3.30.930.10:FF:000005">
    <property type="entry name" value="Histidine--tRNA ligase"/>
    <property type="match status" value="1"/>
</dbReference>
<dbReference type="InterPro" id="IPR045864">
    <property type="entry name" value="aa-tRNA-synth_II/BPL/LPL"/>
</dbReference>
<dbReference type="GO" id="GO:0005524">
    <property type="term" value="F:ATP binding"/>
    <property type="evidence" value="ECO:0007669"/>
    <property type="project" value="UniProtKB-UniRule"/>
</dbReference>
<keyword evidence="15" id="KW-1185">Reference proteome</keyword>
<keyword evidence="6 11" id="KW-0547">Nucleotide-binding</keyword>
<evidence type="ECO:0000256" key="2">
    <source>
        <dbReference type="ARBA" id="ARBA00008226"/>
    </source>
</evidence>
<evidence type="ECO:0000256" key="9">
    <source>
        <dbReference type="ARBA" id="ARBA00023146"/>
    </source>
</evidence>
<dbReference type="RefSeq" id="WP_199386774.1">
    <property type="nucleotide sequence ID" value="NZ_JAEMHM010000026.1"/>
</dbReference>
<dbReference type="EC" id="6.1.1.21" evidence="11"/>
<dbReference type="Pfam" id="PF03129">
    <property type="entry name" value="HGTP_anticodon"/>
    <property type="match status" value="1"/>
</dbReference>
<feature type="binding site" evidence="12">
    <location>
        <begin position="81"/>
        <end position="83"/>
    </location>
    <ligand>
        <name>L-histidine</name>
        <dbReference type="ChEBI" id="CHEBI:57595"/>
    </ligand>
</feature>
<dbReference type="Gene3D" id="3.30.930.10">
    <property type="entry name" value="Bira Bifunctional Protein, Domain 2"/>
    <property type="match status" value="1"/>
</dbReference>
<keyword evidence="4 11" id="KW-0963">Cytoplasm</keyword>
<reference evidence="14" key="1">
    <citation type="submission" date="2020-12" db="EMBL/GenBank/DDBJ databases">
        <title>Geomonas sp. Red875, isolated from river sediment.</title>
        <authorList>
            <person name="Xu Z."/>
            <person name="Zhang Z."/>
            <person name="Masuda Y."/>
            <person name="Itoh H."/>
            <person name="Senoo K."/>
        </authorList>
    </citation>
    <scope>NUCLEOTIDE SEQUENCE</scope>
    <source>
        <strain evidence="14">Red875</strain>
    </source>
</reference>
<evidence type="ECO:0000256" key="1">
    <source>
        <dbReference type="ARBA" id="ARBA00004496"/>
    </source>
</evidence>
<gene>
    <name evidence="11" type="primary">hisS</name>
    <name evidence="14" type="ORF">JFN93_23210</name>
</gene>
<dbReference type="InterPro" id="IPR004516">
    <property type="entry name" value="HisRS/HisZ"/>
</dbReference>
<evidence type="ECO:0000256" key="5">
    <source>
        <dbReference type="ARBA" id="ARBA00022598"/>
    </source>
</evidence>
<dbReference type="HAMAP" id="MF_00127">
    <property type="entry name" value="His_tRNA_synth"/>
    <property type="match status" value="1"/>
</dbReference>
<keyword evidence="8 11" id="KW-0648">Protein biosynthesis</keyword>
<protein>
    <recommendedName>
        <fullName evidence="11">Histidine--tRNA ligase</fullName>
        <ecNumber evidence="11">6.1.1.21</ecNumber>
    </recommendedName>
    <alternativeName>
        <fullName evidence="11">Histidyl-tRNA synthetase</fullName>
        <shortName evidence="11">HisRS</shortName>
    </alternativeName>
</protein>
<dbReference type="PROSITE" id="PS50862">
    <property type="entry name" value="AA_TRNA_LIGASE_II"/>
    <property type="match status" value="1"/>
</dbReference>
<evidence type="ECO:0000256" key="6">
    <source>
        <dbReference type="ARBA" id="ARBA00022741"/>
    </source>
</evidence>
<dbReference type="InterPro" id="IPR036621">
    <property type="entry name" value="Anticodon-bd_dom_sf"/>
</dbReference>
<accession>A0A8J7M2P9</accession>